<keyword evidence="2" id="KW-0732">Signal</keyword>
<reference evidence="3 4" key="1">
    <citation type="journal article" date="2018" name="PLoS ONE">
        <title>The draft genome of Kipferlia bialata reveals reductive genome evolution in fornicate parasites.</title>
        <authorList>
            <person name="Tanifuji G."/>
            <person name="Takabayashi S."/>
            <person name="Kume K."/>
            <person name="Takagi M."/>
            <person name="Nakayama T."/>
            <person name="Kamikawa R."/>
            <person name="Inagaki Y."/>
            <person name="Hashimoto T."/>
        </authorList>
    </citation>
    <scope>NUCLEOTIDE SEQUENCE [LARGE SCALE GENOMIC DNA]</scope>
    <source>
        <strain evidence="3">NY0173</strain>
    </source>
</reference>
<evidence type="ECO:0000256" key="1">
    <source>
        <dbReference type="SAM" id="MobiDB-lite"/>
    </source>
</evidence>
<comment type="caution">
    <text evidence="3">The sequence shown here is derived from an EMBL/GenBank/DDBJ whole genome shotgun (WGS) entry which is preliminary data.</text>
</comment>
<feature type="compositionally biased region" description="Basic and acidic residues" evidence="1">
    <location>
        <begin position="88"/>
        <end position="98"/>
    </location>
</feature>
<feature type="region of interest" description="Disordered" evidence="1">
    <location>
        <begin position="87"/>
        <end position="149"/>
    </location>
</feature>
<feature type="non-terminal residue" evidence="3">
    <location>
        <position position="288"/>
    </location>
</feature>
<dbReference type="EMBL" id="BDIP01002808">
    <property type="protein sequence ID" value="GIQ86858.1"/>
    <property type="molecule type" value="Genomic_DNA"/>
</dbReference>
<evidence type="ECO:0000313" key="3">
    <source>
        <dbReference type="EMBL" id="GIQ86858.1"/>
    </source>
</evidence>
<evidence type="ECO:0000313" key="4">
    <source>
        <dbReference type="Proteomes" id="UP000265618"/>
    </source>
</evidence>
<gene>
    <name evidence="3" type="ORF">KIPB_008785</name>
</gene>
<accession>A0A9K3D2W6</accession>
<proteinExistence type="predicted"/>
<sequence>RLVAASGLVASICVVPSCLQIESKTAPVVTGKESGLDNDTGSHIQRLHPAVLALLQTAQYGQSDCLYLTHSSRYEHLMRCRARHVRQAQKDVGDGGAKDDEDTVSSLPMSARDASSGEDLLSTPGLSRMGTPSLRTIPSQSALSPSPSQAGMSPYMPIHTGRDTQRVHRVQTKTRWTQTSASIAAYDTMKSENIRMREELLSLKAILKKERSAALKSERDHVEQMETLLNSQQRMSHSYRRGAKEQVAMRDEETRRVWKELERATMAEEKLKNELKRERERKRISGGL</sequence>
<feature type="chain" id="PRO_5039933611" evidence="2">
    <location>
        <begin position="21"/>
        <end position="288"/>
    </location>
</feature>
<feature type="compositionally biased region" description="Low complexity" evidence="1">
    <location>
        <begin position="138"/>
        <end position="149"/>
    </location>
</feature>
<dbReference type="AlphaFoldDB" id="A0A9K3D2W6"/>
<protein>
    <submittedName>
        <fullName evidence="3">Uncharacterized protein</fullName>
    </submittedName>
</protein>
<feature type="signal peptide" evidence="2">
    <location>
        <begin position="1"/>
        <end position="20"/>
    </location>
</feature>
<keyword evidence="4" id="KW-1185">Reference proteome</keyword>
<organism evidence="3 4">
    <name type="scientific">Kipferlia bialata</name>
    <dbReference type="NCBI Taxonomy" id="797122"/>
    <lineage>
        <taxon>Eukaryota</taxon>
        <taxon>Metamonada</taxon>
        <taxon>Carpediemonas-like organisms</taxon>
        <taxon>Kipferlia</taxon>
    </lineage>
</organism>
<name>A0A9K3D2W6_9EUKA</name>
<dbReference type="Proteomes" id="UP000265618">
    <property type="component" value="Unassembled WGS sequence"/>
</dbReference>
<evidence type="ECO:0000256" key="2">
    <source>
        <dbReference type="SAM" id="SignalP"/>
    </source>
</evidence>